<proteinExistence type="predicted"/>
<keyword evidence="2" id="KW-1185">Reference proteome</keyword>
<comment type="caution">
    <text evidence="1">The sequence shown here is derived from an EMBL/GenBank/DDBJ whole genome shotgun (WGS) entry which is preliminary data.</text>
</comment>
<gene>
    <name evidence="1" type="ORF">EDD68_1431</name>
</gene>
<evidence type="ECO:0000313" key="1">
    <source>
        <dbReference type="EMBL" id="TCT14389.1"/>
    </source>
</evidence>
<reference evidence="1 2" key="1">
    <citation type="submission" date="2019-03" db="EMBL/GenBank/DDBJ databases">
        <title>Genomic Encyclopedia of Type Strains, Phase IV (KMG-IV): sequencing the most valuable type-strain genomes for metagenomic binning, comparative biology and taxonomic classification.</title>
        <authorList>
            <person name="Goeker M."/>
        </authorList>
    </citation>
    <scope>NUCLEOTIDE SEQUENCE [LARGE SCALE GENOMIC DNA]</scope>
    <source>
        <strain evidence="1 2">DSM 25894</strain>
    </source>
</reference>
<evidence type="ECO:0000313" key="2">
    <source>
        <dbReference type="Proteomes" id="UP000294650"/>
    </source>
</evidence>
<dbReference type="RefSeq" id="WP_165902216.1">
    <property type="nucleotide sequence ID" value="NZ_SMAN01000043.1"/>
</dbReference>
<protein>
    <submittedName>
        <fullName evidence="1">Uncharacterized protein</fullName>
    </submittedName>
</protein>
<accession>A0A4R3MNX7</accession>
<dbReference type="AlphaFoldDB" id="A0A4R3MNX7"/>
<organism evidence="1 2">
    <name type="scientific">Melghiribacillus thermohalophilus</name>
    <dbReference type="NCBI Taxonomy" id="1324956"/>
    <lineage>
        <taxon>Bacteria</taxon>
        <taxon>Bacillati</taxon>
        <taxon>Bacillota</taxon>
        <taxon>Bacilli</taxon>
        <taxon>Bacillales</taxon>
        <taxon>Bacillaceae</taxon>
        <taxon>Melghiribacillus</taxon>
    </lineage>
</organism>
<sequence length="57" mass="6791">MSQISCPHCKEIEQRVNQHEQFIMQLLKIIAATNEKVLEVEKRQAQLEKPPFFRTRP</sequence>
<dbReference type="EMBL" id="SMAN01000043">
    <property type="protein sequence ID" value="TCT14389.1"/>
    <property type="molecule type" value="Genomic_DNA"/>
</dbReference>
<name>A0A4R3MNX7_9BACI</name>
<dbReference type="Proteomes" id="UP000294650">
    <property type="component" value="Unassembled WGS sequence"/>
</dbReference>